<dbReference type="Gene3D" id="2.60.40.3800">
    <property type="match status" value="1"/>
</dbReference>
<dbReference type="InterPro" id="IPR029030">
    <property type="entry name" value="Caspase-like_dom_sf"/>
</dbReference>
<dbReference type="Pfam" id="PF01364">
    <property type="entry name" value="Peptidase_C25"/>
    <property type="match status" value="1"/>
</dbReference>
<dbReference type="InterPro" id="IPR029031">
    <property type="entry name" value="Gingipain_N_sf"/>
</dbReference>
<dbReference type="GO" id="GO:0006508">
    <property type="term" value="P:proteolysis"/>
    <property type="evidence" value="ECO:0007669"/>
    <property type="project" value="InterPro"/>
</dbReference>
<name>I3CGG4_9GAMM</name>
<dbReference type="eggNOG" id="COG1572">
    <property type="taxonomic scope" value="Bacteria"/>
</dbReference>
<dbReference type="InterPro" id="IPR012600">
    <property type="entry name" value="Propeptide_C25"/>
</dbReference>
<dbReference type="OrthoDB" id="5622612at2"/>
<dbReference type="Proteomes" id="UP000005744">
    <property type="component" value="Unassembled WGS sequence"/>
</dbReference>
<dbReference type="Pfam" id="PF08126">
    <property type="entry name" value="Propeptide_C25"/>
    <property type="match status" value="1"/>
</dbReference>
<feature type="domain" description="Gingipain" evidence="3">
    <location>
        <begin position="564"/>
        <end position="909"/>
    </location>
</feature>
<reference evidence="5 6" key="1">
    <citation type="submission" date="2011-11" db="EMBL/GenBank/DDBJ databases">
        <title>Improved High-Quality Draft sequence of Beggiatoa alba B18lD.</title>
        <authorList>
            <consortium name="US DOE Joint Genome Institute"/>
            <person name="Lucas S."/>
            <person name="Han J."/>
            <person name="Lapidus A."/>
            <person name="Cheng J.-F."/>
            <person name="Goodwin L."/>
            <person name="Pitluck S."/>
            <person name="Peters L."/>
            <person name="Mikhailova N."/>
            <person name="Held B."/>
            <person name="Detter J.C."/>
            <person name="Han C."/>
            <person name="Tapia R."/>
            <person name="Land M."/>
            <person name="Hauser L."/>
            <person name="Kyrpides N."/>
            <person name="Ivanova N."/>
            <person name="Pagani I."/>
            <person name="Samuel K."/>
            <person name="Teske A."/>
            <person name="Mueller J."/>
            <person name="Woyke T."/>
        </authorList>
    </citation>
    <scope>NUCLEOTIDE SEQUENCE [LARGE SCALE GENOMIC DNA]</scope>
    <source>
        <strain evidence="5 6">B18LD</strain>
    </source>
</reference>
<evidence type="ECO:0000256" key="2">
    <source>
        <dbReference type="SAM" id="SignalP"/>
    </source>
</evidence>
<feature type="signal peptide" evidence="2">
    <location>
        <begin position="1"/>
        <end position="21"/>
    </location>
</feature>
<dbReference type="Gene3D" id="3.40.50.1460">
    <property type="match status" value="1"/>
</dbReference>
<dbReference type="HOGENOM" id="CLU_307349_0_0_6"/>
<keyword evidence="6" id="KW-1185">Reference proteome</keyword>
<evidence type="ECO:0000259" key="3">
    <source>
        <dbReference type="Pfam" id="PF01364"/>
    </source>
</evidence>
<dbReference type="STRING" id="395493.BegalDRAFT_1833"/>
<protein>
    <submittedName>
        <fullName evidence="5">Peptidase family C25</fullName>
    </submittedName>
</protein>
<dbReference type="EMBL" id="JH600070">
    <property type="protein sequence ID" value="EIJ42707.1"/>
    <property type="molecule type" value="Genomic_DNA"/>
</dbReference>
<dbReference type="CDD" id="cd02258">
    <property type="entry name" value="Peptidase_C25_N"/>
    <property type="match status" value="1"/>
</dbReference>
<dbReference type="GO" id="GO:0004197">
    <property type="term" value="F:cysteine-type endopeptidase activity"/>
    <property type="evidence" value="ECO:0007669"/>
    <property type="project" value="InterPro"/>
</dbReference>
<dbReference type="AlphaFoldDB" id="I3CGG4"/>
<dbReference type="Gene3D" id="3.40.50.10390">
    <property type="entry name" value="Gingipain r, domain 1"/>
    <property type="match status" value="1"/>
</dbReference>
<proteinExistence type="predicted"/>
<evidence type="ECO:0000313" key="6">
    <source>
        <dbReference type="Proteomes" id="UP000005744"/>
    </source>
</evidence>
<dbReference type="InterPro" id="IPR001769">
    <property type="entry name" value="Gingipain"/>
</dbReference>
<dbReference type="SUPFAM" id="SSF52129">
    <property type="entry name" value="Caspase-like"/>
    <property type="match status" value="1"/>
</dbReference>
<gene>
    <name evidence="5" type="ORF">BegalDRAFT_1833</name>
</gene>
<dbReference type="InterPro" id="IPR038490">
    <property type="entry name" value="Gingipain_propep_sf"/>
</dbReference>
<feature type="domain" description="Gingipain propeptide" evidence="4">
    <location>
        <begin position="110"/>
        <end position="190"/>
    </location>
</feature>
<evidence type="ECO:0000313" key="5">
    <source>
        <dbReference type="EMBL" id="EIJ42707.1"/>
    </source>
</evidence>
<organism evidence="5 6">
    <name type="scientific">Beggiatoa alba B18LD</name>
    <dbReference type="NCBI Taxonomy" id="395493"/>
    <lineage>
        <taxon>Bacteria</taxon>
        <taxon>Pseudomonadati</taxon>
        <taxon>Pseudomonadota</taxon>
        <taxon>Gammaproteobacteria</taxon>
        <taxon>Thiotrichales</taxon>
        <taxon>Thiotrichaceae</taxon>
        <taxon>Beggiatoa</taxon>
    </lineage>
</organism>
<accession>I3CGG4</accession>
<feature type="chain" id="PRO_5003668887" evidence="2">
    <location>
        <begin position="22"/>
        <end position="913"/>
    </location>
</feature>
<sequence>MNTIRFFISLWLLSFQSLAFATTEIQLLESNSQFATLQLISDGLQLIPTTDEIGETQYQVQLAGASYRPDAPLPLRGTLLATPEGATPRIEILDSVVQTMPARLAITDTNGLPQTPVKFGITGKIREQSITQVIFNPVLYDANAQQITFYQQLTVKVWFNAPTTRNLSSTETEAQPVFNQVLQQTLLNYSPVTVSANKTRALTTSTTCPAGNIRLQLMLEKDGIYFLTKQDFLKIGLDISQFDPRWIEMSLQGQAIPLYVLGEEDGVFNDSDAIFFYAQAMTGEYTRTNVYDLTLKFDGTTRMSLADGTPHADLTPLTQFRASKRVEEDKEYWGAVPTEDSNGWFWARLIAGGSQAMPVTLSNLIKEATETANLRVYLQGRAGDVYYTPDHHTLVFLNQDNIQDAYWDEQETFVHQIEVTQDKLIQGRNTITLSSLGKTGASVDELYVDALEVDYTASYTAENNQLTFTTAETGQINIQLNGFTSDFIVLVDITDPDNVKPYINTQITRQTNGTYSLLFGDTLSTAKKWLALGLDVALLHQPTAMHLEIPNDPPLKSPCQQADYLVIYHESFDVSRLVNHLKTQGHQVLSTTTQDIYDDFNNGVMNPQAIKDFISYAYQHYQSPRPAYVLFIGDANQDYLNRLAGGINYVPTYILKTPRLGDTASDNWFVSVSGDDQLPDLIAGRIPVRTQAQVEAVTDKIIAYTQPSTTTDNWQKNVLFVADNETEFEAVSNYLITYRIPNQIAHSVYLNAYNDSGSLAKADIIKYLNEGALVTSYNGHGGVENWAGEFMFESSDVASLTNQDRLTFAVILSCINGRFANYRATENPLAEALLNTANKGAIAVLAPTGLGASIEHAAMSEELFKNLFVNQQTELGALVTSAKIEAVTTYGVSIDNLEIYTLFGEPSLHIQLP</sequence>
<dbReference type="RefSeq" id="WP_002685880.1">
    <property type="nucleotide sequence ID" value="NZ_JH600070.1"/>
</dbReference>
<keyword evidence="1 2" id="KW-0732">Signal</keyword>
<evidence type="ECO:0000259" key="4">
    <source>
        <dbReference type="Pfam" id="PF08126"/>
    </source>
</evidence>
<evidence type="ECO:0000256" key="1">
    <source>
        <dbReference type="ARBA" id="ARBA00022729"/>
    </source>
</evidence>